<protein>
    <submittedName>
        <fullName evidence="2">Uncharacterized protein</fullName>
    </submittedName>
</protein>
<reference evidence="2" key="1">
    <citation type="submission" date="2022-11" db="UniProtKB">
        <authorList>
            <consortium name="WormBaseParasite"/>
        </authorList>
    </citation>
    <scope>IDENTIFICATION</scope>
</reference>
<evidence type="ECO:0000313" key="2">
    <source>
        <dbReference type="WBParaSite" id="PSU_v2.g1810.t1"/>
    </source>
</evidence>
<organism evidence="1 2">
    <name type="scientific">Panagrolaimus superbus</name>
    <dbReference type="NCBI Taxonomy" id="310955"/>
    <lineage>
        <taxon>Eukaryota</taxon>
        <taxon>Metazoa</taxon>
        <taxon>Ecdysozoa</taxon>
        <taxon>Nematoda</taxon>
        <taxon>Chromadorea</taxon>
        <taxon>Rhabditida</taxon>
        <taxon>Tylenchina</taxon>
        <taxon>Panagrolaimomorpha</taxon>
        <taxon>Panagrolaimoidea</taxon>
        <taxon>Panagrolaimidae</taxon>
        <taxon>Panagrolaimus</taxon>
    </lineage>
</organism>
<keyword evidence="1" id="KW-1185">Reference proteome</keyword>
<dbReference type="Proteomes" id="UP000887577">
    <property type="component" value="Unplaced"/>
</dbReference>
<name>A0A914YH37_9BILA</name>
<accession>A0A914YH37</accession>
<evidence type="ECO:0000313" key="1">
    <source>
        <dbReference type="Proteomes" id="UP000887577"/>
    </source>
</evidence>
<dbReference type="WBParaSite" id="PSU_v2.g1810.t1">
    <property type="protein sequence ID" value="PSU_v2.g1810.t1"/>
    <property type="gene ID" value="PSU_v2.g1810"/>
</dbReference>
<proteinExistence type="predicted"/>
<dbReference type="AlphaFoldDB" id="A0A914YH37"/>
<sequence>MPLLERALEVIEHINDEYVKERMKMKIMIVYDGIAKESAIPVDMAPPCYRLCQHVLTTQVPNIRETVAEFCETSSFLAGNLKMGGNTMFTNYSKFVKCGFEYMKDFGCRLKEALCGEEGIEFNPGQCFVETVQFSYSKQLFSTY</sequence>